<dbReference type="Gene3D" id="3.30.565.10">
    <property type="entry name" value="Histidine kinase-like ATPase, C-terminal domain"/>
    <property type="match status" value="1"/>
</dbReference>
<dbReference type="SUPFAM" id="SSF55874">
    <property type="entry name" value="ATPase domain of HSP90 chaperone/DNA topoisomerase II/histidine kinase"/>
    <property type="match status" value="1"/>
</dbReference>
<dbReference type="InterPro" id="IPR036890">
    <property type="entry name" value="HATPase_C_sf"/>
</dbReference>
<dbReference type="SMART" id="SM00388">
    <property type="entry name" value="HisKA"/>
    <property type="match status" value="1"/>
</dbReference>
<feature type="domain" description="Histidine kinase" evidence="7">
    <location>
        <begin position="139"/>
        <end position="350"/>
    </location>
</feature>
<evidence type="ECO:0000256" key="6">
    <source>
        <dbReference type="ARBA" id="ARBA00023012"/>
    </source>
</evidence>
<dbReference type="InterPro" id="IPR035965">
    <property type="entry name" value="PAS-like_dom_sf"/>
</dbReference>
<keyword evidence="6" id="KW-0902">Two-component regulatory system</keyword>
<keyword evidence="1" id="KW-0597">Phosphoprotein</keyword>
<proteinExistence type="predicted"/>
<dbReference type="SMART" id="SM00387">
    <property type="entry name" value="HATPase_c"/>
    <property type="match status" value="1"/>
</dbReference>
<gene>
    <name evidence="8" type="ORF">MNBD_GAMMA12-457</name>
</gene>
<dbReference type="GO" id="GO:0005524">
    <property type="term" value="F:ATP binding"/>
    <property type="evidence" value="ECO:0007669"/>
    <property type="project" value="UniProtKB-KW"/>
</dbReference>
<dbReference type="GO" id="GO:0000155">
    <property type="term" value="F:phosphorelay sensor kinase activity"/>
    <property type="evidence" value="ECO:0007669"/>
    <property type="project" value="InterPro"/>
</dbReference>
<dbReference type="Pfam" id="PF02518">
    <property type="entry name" value="HATPase_c"/>
    <property type="match status" value="1"/>
</dbReference>
<accession>A0A3B0YT72</accession>
<dbReference type="InterPro" id="IPR003594">
    <property type="entry name" value="HATPase_dom"/>
</dbReference>
<evidence type="ECO:0000256" key="4">
    <source>
        <dbReference type="ARBA" id="ARBA00022777"/>
    </source>
</evidence>
<dbReference type="Gene3D" id="1.10.287.130">
    <property type="match status" value="1"/>
</dbReference>
<keyword evidence="4" id="KW-0418">Kinase</keyword>
<dbReference type="Gene3D" id="3.30.450.20">
    <property type="entry name" value="PAS domain"/>
    <property type="match status" value="1"/>
</dbReference>
<organism evidence="8">
    <name type="scientific">hydrothermal vent metagenome</name>
    <dbReference type="NCBI Taxonomy" id="652676"/>
    <lineage>
        <taxon>unclassified sequences</taxon>
        <taxon>metagenomes</taxon>
        <taxon>ecological metagenomes</taxon>
    </lineage>
</organism>
<keyword evidence="2 8" id="KW-0808">Transferase</keyword>
<keyword evidence="5" id="KW-0067">ATP-binding</keyword>
<dbReference type="PANTHER" id="PTHR43065:SF16">
    <property type="entry name" value="SENSORY HISTIDINE KINASE_PHOSPHATASE NTRB"/>
    <property type="match status" value="1"/>
</dbReference>
<dbReference type="EMBL" id="UOFL01000171">
    <property type="protein sequence ID" value="VAW79283.1"/>
    <property type="molecule type" value="Genomic_DNA"/>
</dbReference>
<evidence type="ECO:0000256" key="2">
    <source>
        <dbReference type="ARBA" id="ARBA00022679"/>
    </source>
</evidence>
<dbReference type="PROSITE" id="PS50109">
    <property type="entry name" value="HIS_KIN"/>
    <property type="match status" value="1"/>
</dbReference>
<dbReference type="InterPro" id="IPR005467">
    <property type="entry name" value="His_kinase_dom"/>
</dbReference>
<dbReference type="Pfam" id="PF00512">
    <property type="entry name" value="HisKA"/>
    <property type="match status" value="1"/>
</dbReference>
<keyword evidence="3" id="KW-0547">Nucleotide-binding</keyword>
<dbReference type="EC" id="2.7.13.3" evidence="8"/>
<dbReference type="PANTHER" id="PTHR43065">
    <property type="entry name" value="SENSOR HISTIDINE KINASE"/>
    <property type="match status" value="1"/>
</dbReference>
<protein>
    <submittedName>
        <fullName evidence="8">Nitrogen regulation protein NtrB</fullName>
        <ecNumber evidence="8">2.7.13.3</ecNumber>
    </submittedName>
</protein>
<dbReference type="SUPFAM" id="SSF55785">
    <property type="entry name" value="PYP-like sensor domain (PAS domain)"/>
    <property type="match status" value="1"/>
</dbReference>
<dbReference type="InterPro" id="IPR003661">
    <property type="entry name" value="HisK_dim/P_dom"/>
</dbReference>
<evidence type="ECO:0000259" key="7">
    <source>
        <dbReference type="PROSITE" id="PS50109"/>
    </source>
</evidence>
<dbReference type="InterPro" id="IPR036097">
    <property type="entry name" value="HisK_dim/P_sf"/>
</dbReference>
<dbReference type="CDD" id="cd00082">
    <property type="entry name" value="HisKA"/>
    <property type="match status" value="1"/>
</dbReference>
<evidence type="ECO:0000256" key="5">
    <source>
        <dbReference type="ARBA" id="ARBA00022840"/>
    </source>
</evidence>
<dbReference type="InterPro" id="IPR004358">
    <property type="entry name" value="Sig_transdc_His_kin-like_C"/>
</dbReference>
<evidence type="ECO:0000256" key="1">
    <source>
        <dbReference type="ARBA" id="ARBA00022553"/>
    </source>
</evidence>
<dbReference type="NCBIfam" id="NF008293">
    <property type="entry name" value="PRK11073.1"/>
    <property type="match status" value="1"/>
</dbReference>
<dbReference type="AlphaFoldDB" id="A0A3B0YT72"/>
<name>A0A3B0YT72_9ZZZZ</name>
<reference evidence="8" key="1">
    <citation type="submission" date="2018-06" db="EMBL/GenBank/DDBJ databases">
        <authorList>
            <person name="Zhirakovskaya E."/>
        </authorList>
    </citation>
    <scope>NUCLEOTIDE SEQUENCE</scope>
</reference>
<dbReference type="SUPFAM" id="SSF47384">
    <property type="entry name" value="Homodimeric domain of signal transducing histidine kinase"/>
    <property type="match status" value="1"/>
</dbReference>
<evidence type="ECO:0000313" key="8">
    <source>
        <dbReference type="EMBL" id="VAW79283.1"/>
    </source>
</evidence>
<sequence length="355" mass="40067">MTPPNIGHLYKRIMDHISTAICLLNKDLEVEYISPSCEMLFEIGLNKAIGQSVTRFFYEPTDLIDRLRDATFPFSEREVILHIGITRTITVDYTVNPLVDPSYGAGLLIEFVPVGRKLRISKEKALIEQQRTTEKLLRGMSHEIKNPLGGIRGAAQLLGEELEHAHLHEYTDIIIKETDRLTNLVNRMLGPITVLKKQWTNIHEVLEHIQALLRAEHKEIILTRDYDPSIPMMYIDSEQMIQAILNLVLNSVEAMNGKGEICFQTRTTRQCTIGNVRHKLVVDIKVIDNGPGIPSEIADKLFFPMITGRAEGTGLGLSIAQTIVNHHQGLIECTSEPGNTVFTVMIPLELNNEKY</sequence>
<dbReference type="PRINTS" id="PR00344">
    <property type="entry name" value="BCTRLSENSOR"/>
</dbReference>
<evidence type="ECO:0000256" key="3">
    <source>
        <dbReference type="ARBA" id="ARBA00022741"/>
    </source>
</evidence>